<protein>
    <submittedName>
        <fullName evidence="6">Cytochrome C</fullName>
    </submittedName>
</protein>
<evidence type="ECO:0000259" key="5">
    <source>
        <dbReference type="PROSITE" id="PS51007"/>
    </source>
</evidence>
<dbReference type="Proteomes" id="UP000240505">
    <property type="component" value="Chromosome"/>
</dbReference>
<organism evidence="6 7">
    <name type="scientific">Pseudoduganella armeniaca</name>
    <dbReference type="NCBI Taxonomy" id="2072590"/>
    <lineage>
        <taxon>Bacteria</taxon>
        <taxon>Pseudomonadati</taxon>
        <taxon>Pseudomonadota</taxon>
        <taxon>Betaproteobacteria</taxon>
        <taxon>Burkholderiales</taxon>
        <taxon>Oxalobacteraceae</taxon>
        <taxon>Telluria group</taxon>
        <taxon>Pseudoduganella</taxon>
    </lineage>
</organism>
<keyword evidence="1 4" id="KW-0349">Heme</keyword>
<dbReference type="PROSITE" id="PS51007">
    <property type="entry name" value="CYTC"/>
    <property type="match status" value="1"/>
</dbReference>
<dbReference type="AlphaFoldDB" id="A0A2R4CBG4"/>
<evidence type="ECO:0000256" key="1">
    <source>
        <dbReference type="ARBA" id="ARBA00022617"/>
    </source>
</evidence>
<dbReference type="GO" id="GO:0046872">
    <property type="term" value="F:metal ion binding"/>
    <property type="evidence" value="ECO:0007669"/>
    <property type="project" value="UniProtKB-KW"/>
</dbReference>
<dbReference type="Gene3D" id="1.10.760.10">
    <property type="entry name" value="Cytochrome c-like domain"/>
    <property type="match status" value="1"/>
</dbReference>
<dbReference type="GO" id="GO:0009055">
    <property type="term" value="F:electron transfer activity"/>
    <property type="evidence" value="ECO:0007669"/>
    <property type="project" value="InterPro"/>
</dbReference>
<dbReference type="OrthoDB" id="3540130at2"/>
<evidence type="ECO:0000313" key="7">
    <source>
        <dbReference type="Proteomes" id="UP000240505"/>
    </source>
</evidence>
<name>A0A2R4CBG4_9BURK</name>
<evidence type="ECO:0000256" key="4">
    <source>
        <dbReference type="PROSITE-ProRule" id="PRU00433"/>
    </source>
</evidence>
<dbReference type="KEGG" id="masz:C9I28_15990"/>
<evidence type="ECO:0000256" key="3">
    <source>
        <dbReference type="ARBA" id="ARBA00023004"/>
    </source>
</evidence>
<evidence type="ECO:0000256" key="2">
    <source>
        <dbReference type="ARBA" id="ARBA00022723"/>
    </source>
</evidence>
<proteinExistence type="predicted"/>
<gene>
    <name evidence="6" type="ORF">C9I28_15990</name>
</gene>
<keyword evidence="3 4" id="KW-0408">Iron</keyword>
<dbReference type="GO" id="GO:0020037">
    <property type="term" value="F:heme binding"/>
    <property type="evidence" value="ECO:0007669"/>
    <property type="project" value="InterPro"/>
</dbReference>
<accession>A0A2R4CBG4</accession>
<feature type="domain" description="Cytochrome c" evidence="5">
    <location>
        <begin position="23"/>
        <end position="114"/>
    </location>
</feature>
<dbReference type="Pfam" id="PF00034">
    <property type="entry name" value="Cytochrom_C"/>
    <property type="match status" value="1"/>
</dbReference>
<dbReference type="InterPro" id="IPR036909">
    <property type="entry name" value="Cyt_c-like_dom_sf"/>
</dbReference>
<dbReference type="SUPFAM" id="SSF46626">
    <property type="entry name" value="Cytochrome c"/>
    <property type="match status" value="1"/>
</dbReference>
<evidence type="ECO:0000313" key="6">
    <source>
        <dbReference type="EMBL" id="AVR96984.1"/>
    </source>
</evidence>
<dbReference type="EMBL" id="CP028324">
    <property type="protein sequence ID" value="AVR96984.1"/>
    <property type="molecule type" value="Genomic_DNA"/>
</dbReference>
<keyword evidence="7" id="KW-1185">Reference proteome</keyword>
<dbReference type="InterPro" id="IPR009056">
    <property type="entry name" value="Cyt_c-like_dom"/>
</dbReference>
<keyword evidence="2 4" id="KW-0479">Metal-binding</keyword>
<reference evidence="6 7" key="1">
    <citation type="submission" date="2018-03" db="EMBL/GenBank/DDBJ databases">
        <title>Massilia armeniaca sp. nov., isolated from desert soil.</title>
        <authorList>
            <person name="Huang H."/>
            <person name="Ren M."/>
        </authorList>
    </citation>
    <scope>NUCLEOTIDE SEQUENCE [LARGE SCALE GENOMIC DNA]</scope>
    <source>
        <strain evidence="6 7">ZMN-3</strain>
    </source>
</reference>
<sequence length="114" mass="11728">MLLLAATLAGCEAGRAPPRADGADAERGRRLLAQFQCGSCHVIPGVEAARGTAGPPLATFGRQSYVAGTLPNDPQALARWLVDPPAVKPGTAMPALGVSPDDARHMAAYLATLR</sequence>